<accession>A0ACB6ZML2</accession>
<reference evidence="1" key="1">
    <citation type="submission" date="2019-10" db="EMBL/GenBank/DDBJ databases">
        <authorList>
            <consortium name="DOE Joint Genome Institute"/>
            <person name="Kuo A."/>
            <person name="Miyauchi S."/>
            <person name="Kiss E."/>
            <person name="Drula E."/>
            <person name="Kohler A."/>
            <person name="Sanchez-Garcia M."/>
            <person name="Andreopoulos B."/>
            <person name="Barry K.W."/>
            <person name="Bonito G."/>
            <person name="Buee M."/>
            <person name="Carver A."/>
            <person name="Chen C."/>
            <person name="Cichocki N."/>
            <person name="Clum A."/>
            <person name="Culley D."/>
            <person name="Crous P.W."/>
            <person name="Fauchery L."/>
            <person name="Girlanda M."/>
            <person name="Hayes R."/>
            <person name="Keri Z."/>
            <person name="Labutti K."/>
            <person name="Lipzen A."/>
            <person name="Lombard V."/>
            <person name="Magnuson J."/>
            <person name="Maillard F."/>
            <person name="Morin E."/>
            <person name="Murat C."/>
            <person name="Nolan M."/>
            <person name="Ohm R."/>
            <person name="Pangilinan J."/>
            <person name="Pereira M."/>
            <person name="Perotto S."/>
            <person name="Peter M."/>
            <person name="Riley R."/>
            <person name="Sitrit Y."/>
            <person name="Stielow B."/>
            <person name="Szollosi G."/>
            <person name="Zifcakova L."/>
            <person name="Stursova M."/>
            <person name="Spatafora J.W."/>
            <person name="Tedersoo L."/>
            <person name="Vaario L.-M."/>
            <person name="Yamada A."/>
            <person name="Yan M."/>
            <person name="Wang P."/>
            <person name="Xu J."/>
            <person name="Bruns T."/>
            <person name="Baldrian P."/>
            <person name="Vilgalys R."/>
            <person name="Henrissat B."/>
            <person name="Grigoriev I.V."/>
            <person name="Hibbett D."/>
            <person name="Nagy L.G."/>
            <person name="Martin F.M."/>
        </authorList>
    </citation>
    <scope>NUCLEOTIDE SEQUENCE</scope>
    <source>
        <strain evidence="1">P2</strain>
    </source>
</reference>
<protein>
    <submittedName>
        <fullName evidence="1">Uncharacterized protein</fullName>
    </submittedName>
</protein>
<comment type="caution">
    <text evidence="1">The sequence shown here is derived from an EMBL/GenBank/DDBJ whole genome shotgun (WGS) entry which is preliminary data.</text>
</comment>
<gene>
    <name evidence="1" type="ORF">BDM02DRAFT_3127360</name>
</gene>
<keyword evidence="2" id="KW-1185">Reference proteome</keyword>
<dbReference type="Proteomes" id="UP000886501">
    <property type="component" value="Unassembled WGS sequence"/>
</dbReference>
<reference evidence="1" key="2">
    <citation type="journal article" date="2020" name="Nat. Commun.">
        <title>Large-scale genome sequencing of mycorrhizal fungi provides insights into the early evolution of symbiotic traits.</title>
        <authorList>
            <person name="Miyauchi S."/>
            <person name="Kiss E."/>
            <person name="Kuo A."/>
            <person name="Drula E."/>
            <person name="Kohler A."/>
            <person name="Sanchez-Garcia M."/>
            <person name="Morin E."/>
            <person name="Andreopoulos B."/>
            <person name="Barry K.W."/>
            <person name="Bonito G."/>
            <person name="Buee M."/>
            <person name="Carver A."/>
            <person name="Chen C."/>
            <person name="Cichocki N."/>
            <person name="Clum A."/>
            <person name="Culley D."/>
            <person name="Crous P.W."/>
            <person name="Fauchery L."/>
            <person name="Girlanda M."/>
            <person name="Hayes R.D."/>
            <person name="Keri Z."/>
            <person name="LaButti K."/>
            <person name="Lipzen A."/>
            <person name="Lombard V."/>
            <person name="Magnuson J."/>
            <person name="Maillard F."/>
            <person name="Murat C."/>
            <person name="Nolan M."/>
            <person name="Ohm R.A."/>
            <person name="Pangilinan J."/>
            <person name="Pereira M.F."/>
            <person name="Perotto S."/>
            <person name="Peter M."/>
            <person name="Pfister S."/>
            <person name="Riley R."/>
            <person name="Sitrit Y."/>
            <person name="Stielow J.B."/>
            <person name="Szollosi G."/>
            <person name="Zifcakova L."/>
            <person name="Stursova M."/>
            <person name="Spatafora J.W."/>
            <person name="Tedersoo L."/>
            <person name="Vaario L.M."/>
            <person name="Yamada A."/>
            <person name="Yan M."/>
            <person name="Wang P."/>
            <person name="Xu J."/>
            <person name="Bruns T."/>
            <person name="Baldrian P."/>
            <person name="Vilgalys R."/>
            <person name="Dunand C."/>
            <person name="Henrissat B."/>
            <person name="Grigoriev I.V."/>
            <person name="Hibbett D."/>
            <person name="Nagy L.G."/>
            <person name="Martin F.M."/>
        </authorList>
    </citation>
    <scope>NUCLEOTIDE SEQUENCE</scope>
    <source>
        <strain evidence="1">P2</strain>
    </source>
</reference>
<organism evidence="1 2">
    <name type="scientific">Thelephora ganbajun</name>
    <name type="common">Ganba fungus</name>
    <dbReference type="NCBI Taxonomy" id="370292"/>
    <lineage>
        <taxon>Eukaryota</taxon>
        <taxon>Fungi</taxon>
        <taxon>Dikarya</taxon>
        <taxon>Basidiomycota</taxon>
        <taxon>Agaricomycotina</taxon>
        <taxon>Agaricomycetes</taxon>
        <taxon>Thelephorales</taxon>
        <taxon>Thelephoraceae</taxon>
        <taxon>Thelephora</taxon>
    </lineage>
</organism>
<dbReference type="EMBL" id="MU117980">
    <property type="protein sequence ID" value="KAF9650824.1"/>
    <property type="molecule type" value="Genomic_DNA"/>
</dbReference>
<name>A0ACB6ZML2_THEGA</name>
<evidence type="ECO:0000313" key="2">
    <source>
        <dbReference type="Proteomes" id="UP000886501"/>
    </source>
</evidence>
<proteinExistence type="predicted"/>
<evidence type="ECO:0000313" key="1">
    <source>
        <dbReference type="EMBL" id="KAF9650824.1"/>
    </source>
</evidence>
<sequence length="161" mass="17816">MGSDLTLTDLLTVGLVDWEGANFEAERPLDSMHFATTVTTHTNALQLQSLGLDASINTRVEDCQTLLAKNVALEREVEVLKRMVMRLDGEFSVLLAWVEALEWVAPLEYLSMEDLLGLGTGEVQEMEAEVASEMGLRPDFGPLVDRPNPVDISDPLFPHSF</sequence>